<evidence type="ECO:0000256" key="16">
    <source>
        <dbReference type="ARBA" id="ARBA00029570"/>
    </source>
</evidence>
<dbReference type="GO" id="GO:0009236">
    <property type="term" value="P:cobalamin biosynthetic process"/>
    <property type="evidence" value="ECO:0007669"/>
    <property type="project" value="UniProtKB-UniPathway"/>
</dbReference>
<evidence type="ECO:0000256" key="9">
    <source>
        <dbReference type="ARBA" id="ARBA00012523"/>
    </source>
</evidence>
<feature type="binding site" evidence="19">
    <location>
        <begin position="9"/>
        <end position="16"/>
    </location>
    <ligand>
        <name>GTP</name>
        <dbReference type="ChEBI" id="CHEBI:37565"/>
    </ligand>
</feature>
<dbReference type="Proteomes" id="UP000886070">
    <property type="component" value="Unassembled WGS sequence"/>
</dbReference>
<comment type="function">
    <text evidence="4">Catalyzes ATP-dependent phosphorylation of adenosylcobinamide and addition of GMP to adenosylcobinamide phosphate.</text>
</comment>
<keyword evidence="11 20" id="KW-0808">Transferase</keyword>
<feature type="active site" description="GMP-histidine intermediate" evidence="18">
    <location>
        <position position="52"/>
    </location>
</feature>
<evidence type="ECO:0000256" key="5">
    <source>
        <dbReference type="ARBA" id="ARBA00004692"/>
    </source>
</evidence>
<evidence type="ECO:0000256" key="19">
    <source>
        <dbReference type="PIRSR" id="PIRSR006135-2"/>
    </source>
</evidence>
<gene>
    <name evidence="20" type="primary">cobU</name>
    <name evidence="20" type="ORF">ENL39_02700</name>
</gene>
<dbReference type="GO" id="GO:0005525">
    <property type="term" value="F:GTP binding"/>
    <property type="evidence" value="ECO:0007669"/>
    <property type="project" value="UniProtKB-KW"/>
</dbReference>
<dbReference type="EMBL" id="DRTT01000082">
    <property type="protein sequence ID" value="HHF98378.1"/>
    <property type="molecule type" value="Genomic_DNA"/>
</dbReference>
<evidence type="ECO:0000256" key="4">
    <source>
        <dbReference type="ARBA" id="ARBA00003889"/>
    </source>
</evidence>
<dbReference type="GO" id="GO:0043752">
    <property type="term" value="F:adenosylcobinamide kinase activity"/>
    <property type="evidence" value="ECO:0007669"/>
    <property type="project" value="UniProtKB-EC"/>
</dbReference>
<feature type="binding site" evidence="19">
    <location>
        <position position="64"/>
    </location>
    <ligand>
        <name>GTP</name>
        <dbReference type="ChEBI" id="CHEBI:37565"/>
    </ligand>
</feature>
<evidence type="ECO:0000313" key="20">
    <source>
        <dbReference type="EMBL" id="HHF98378.1"/>
    </source>
</evidence>
<sequence length="175" mass="19522">MPELILISGGVRSGKSRFAVQLASNLASSSVVFIATAPLYEDPEMRERIALHKKSRPSWWQTIEEEEDVASCLLKFSSPEKIFIVDCLTLLVSNLLLKNREERDILAQVEQIAQTGKRFNKATIVVSNEVGWGVVPPTELGRKFRDIAGKANQVIANYSDKVWLMVCGIPHKIKG</sequence>
<dbReference type="InterPro" id="IPR027417">
    <property type="entry name" value="P-loop_NTPase"/>
</dbReference>
<evidence type="ECO:0000256" key="12">
    <source>
        <dbReference type="ARBA" id="ARBA00022741"/>
    </source>
</evidence>
<dbReference type="Pfam" id="PF02283">
    <property type="entry name" value="CobU"/>
    <property type="match status" value="1"/>
</dbReference>
<comment type="pathway">
    <text evidence="6">Cofactor biosynthesis; adenosylcobalamin biosynthesis; adenosylcobalamin from cob(II)yrinate a,c-diamide: step 5/7.</text>
</comment>
<comment type="catalytic activity">
    <reaction evidence="3">
        <text>adenosylcob(III)inamide + GTP = adenosylcob(III)inamide phosphate + GDP + H(+)</text>
        <dbReference type="Rhea" id="RHEA:15765"/>
        <dbReference type="ChEBI" id="CHEBI:2480"/>
        <dbReference type="ChEBI" id="CHEBI:15378"/>
        <dbReference type="ChEBI" id="CHEBI:37565"/>
        <dbReference type="ChEBI" id="CHEBI:58189"/>
        <dbReference type="ChEBI" id="CHEBI:58502"/>
        <dbReference type="EC" id="2.7.1.156"/>
    </reaction>
</comment>
<dbReference type="NCBIfam" id="NF004469">
    <property type="entry name" value="PRK05800.1"/>
    <property type="match status" value="1"/>
</dbReference>
<dbReference type="UniPathway" id="UPA00148">
    <property type="reaction ID" value="UER00236"/>
</dbReference>
<dbReference type="InterPro" id="IPR003203">
    <property type="entry name" value="CobU/CobP"/>
</dbReference>
<keyword evidence="12 19" id="KW-0547">Nucleotide-binding</keyword>
<feature type="binding site" evidence="19">
    <location>
        <begin position="53"/>
        <end position="56"/>
    </location>
    <ligand>
        <name>GTP</name>
        <dbReference type="ChEBI" id="CHEBI:37565"/>
    </ligand>
</feature>
<evidence type="ECO:0000256" key="2">
    <source>
        <dbReference type="ARBA" id="ARBA00000711"/>
    </source>
</evidence>
<evidence type="ECO:0000256" key="10">
    <source>
        <dbReference type="ARBA" id="ARBA00022573"/>
    </source>
</evidence>
<dbReference type="GO" id="GO:0008820">
    <property type="term" value="F:cobinamide phosphate guanylyltransferase activity"/>
    <property type="evidence" value="ECO:0007669"/>
    <property type="project" value="UniProtKB-EC"/>
</dbReference>
<feature type="binding site" evidence="19">
    <location>
        <position position="86"/>
    </location>
    <ligand>
        <name>GTP</name>
        <dbReference type="ChEBI" id="CHEBI:37565"/>
    </ligand>
</feature>
<reference evidence="20" key="1">
    <citation type="journal article" date="2020" name="mSystems">
        <title>Genome- and Community-Level Interaction Insights into Carbon Utilization and Element Cycling Functions of Hydrothermarchaeota in Hydrothermal Sediment.</title>
        <authorList>
            <person name="Zhou Z."/>
            <person name="Liu Y."/>
            <person name="Xu W."/>
            <person name="Pan J."/>
            <person name="Luo Z.H."/>
            <person name="Li M."/>
        </authorList>
    </citation>
    <scope>NUCLEOTIDE SEQUENCE [LARGE SCALE GENOMIC DNA]</scope>
    <source>
        <strain evidence="20">HyVt-92</strain>
    </source>
</reference>
<dbReference type="EC" id="2.7.1.156" evidence="8"/>
<dbReference type="PANTHER" id="PTHR34848:SF1">
    <property type="entry name" value="BIFUNCTIONAL ADENOSYLCOBALAMIN BIOSYNTHESIS PROTEIN COBU"/>
    <property type="match status" value="1"/>
</dbReference>
<evidence type="ECO:0000256" key="17">
    <source>
        <dbReference type="ARBA" id="ARBA00030571"/>
    </source>
</evidence>
<evidence type="ECO:0000256" key="7">
    <source>
        <dbReference type="ARBA" id="ARBA00007490"/>
    </source>
</evidence>
<dbReference type="PIRSF" id="PIRSF006135">
    <property type="entry name" value="CobU"/>
    <property type="match status" value="1"/>
</dbReference>
<dbReference type="AlphaFoldDB" id="A0A7V5HYP9"/>
<dbReference type="PANTHER" id="PTHR34848">
    <property type="match status" value="1"/>
</dbReference>
<dbReference type="EC" id="2.7.7.62" evidence="9"/>
<evidence type="ECO:0000256" key="14">
    <source>
        <dbReference type="ARBA" id="ARBA00022840"/>
    </source>
</evidence>
<dbReference type="SUPFAM" id="SSF52540">
    <property type="entry name" value="P-loop containing nucleoside triphosphate hydrolases"/>
    <property type="match status" value="1"/>
</dbReference>
<evidence type="ECO:0000256" key="8">
    <source>
        <dbReference type="ARBA" id="ARBA00012016"/>
    </source>
</evidence>
<dbReference type="GO" id="GO:0005524">
    <property type="term" value="F:ATP binding"/>
    <property type="evidence" value="ECO:0007669"/>
    <property type="project" value="UniProtKB-KW"/>
</dbReference>
<organism evidence="20">
    <name type="scientific">Aerophobetes bacterium</name>
    <dbReference type="NCBI Taxonomy" id="2030807"/>
    <lineage>
        <taxon>Bacteria</taxon>
        <taxon>Candidatus Aerophobota</taxon>
    </lineage>
</organism>
<comment type="pathway">
    <text evidence="5">Cofactor biosynthesis; adenosylcobalamin biosynthesis; adenosylcobalamin from cob(II)yrinate a,c-diamide: step 6/7.</text>
</comment>
<evidence type="ECO:0000256" key="18">
    <source>
        <dbReference type="PIRSR" id="PIRSR006135-1"/>
    </source>
</evidence>
<name>A0A7V5HYP9_UNCAE</name>
<comment type="similarity">
    <text evidence="7">Belongs to the CobU/CobP family.</text>
</comment>
<dbReference type="Gene3D" id="3.40.50.300">
    <property type="entry name" value="P-loop containing nucleotide triphosphate hydrolases"/>
    <property type="match status" value="1"/>
</dbReference>
<evidence type="ECO:0000256" key="13">
    <source>
        <dbReference type="ARBA" id="ARBA00022777"/>
    </source>
</evidence>
<evidence type="ECO:0000256" key="11">
    <source>
        <dbReference type="ARBA" id="ARBA00022679"/>
    </source>
</evidence>
<keyword evidence="20" id="KW-0548">Nucleotidyltransferase</keyword>
<comment type="caution">
    <text evidence="20">The sequence shown here is derived from an EMBL/GenBank/DDBJ whole genome shotgun (WGS) entry which is preliminary data.</text>
</comment>
<evidence type="ECO:0000256" key="15">
    <source>
        <dbReference type="ARBA" id="ARBA00023134"/>
    </source>
</evidence>
<proteinExistence type="inferred from homology"/>
<evidence type="ECO:0000256" key="1">
    <source>
        <dbReference type="ARBA" id="ARBA00000312"/>
    </source>
</evidence>
<dbReference type="CDD" id="cd00544">
    <property type="entry name" value="CobU"/>
    <property type="match status" value="1"/>
</dbReference>
<protein>
    <recommendedName>
        <fullName evidence="16">Adenosylcobinamide kinase</fullName>
        <ecNumber evidence="8">2.7.1.156</ecNumber>
        <ecNumber evidence="9">2.7.7.62</ecNumber>
    </recommendedName>
    <alternativeName>
        <fullName evidence="17">Adenosylcobinamide-phosphate guanylyltransferase</fullName>
    </alternativeName>
</protein>
<keyword evidence="15 19" id="KW-0342">GTP-binding</keyword>
<evidence type="ECO:0000256" key="3">
    <source>
        <dbReference type="ARBA" id="ARBA00001522"/>
    </source>
</evidence>
<comment type="catalytic activity">
    <reaction evidence="1">
        <text>adenosylcob(III)inamide + ATP = adenosylcob(III)inamide phosphate + ADP + H(+)</text>
        <dbReference type="Rhea" id="RHEA:15769"/>
        <dbReference type="ChEBI" id="CHEBI:2480"/>
        <dbReference type="ChEBI" id="CHEBI:15378"/>
        <dbReference type="ChEBI" id="CHEBI:30616"/>
        <dbReference type="ChEBI" id="CHEBI:58502"/>
        <dbReference type="ChEBI" id="CHEBI:456216"/>
        <dbReference type="EC" id="2.7.1.156"/>
    </reaction>
</comment>
<keyword evidence="13 20" id="KW-0418">Kinase</keyword>
<comment type="catalytic activity">
    <reaction evidence="2">
        <text>adenosylcob(III)inamide phosphate + GTP + H(+) = adenosylcob(III)inamide-GDP + diphosphate</text>
        <dbReference type="Rhea" id="RHEA:22712"/>
        <dbReference type="ChEBI" id="CHEBI:15378"/>
        <dbReference type="ChEBI" id="CHEBI:33019"/>
        <dbReference type="ChEBI" id="CHEBI:37565"/>
        <dbReference type="ChEBI" id="CHEBI:58502"/>
        <dbReference type="ChEBI" id="CHEBI:60487"/>
        <dbReference type="EC" id="2.7.7.62"/>
    </reaction>
</comment>
<accession>A0A7V5HYP9</accession>
<keyword evidence="14" id="KW-0067">ATP-binding</keyword>
<evidence type="ECO:0000256" key="6">
    <source>
        <dbReference type="ARBA" id="ARBA00005159"/>
    </source>
</evidence>
<feature type="binding site" evidence="19">
    <location>
        <begin position="35"/>
        <end position="37"/>
    </location>
    <ligand>
        <name>GTP</name>
        <dbReference type="ChEBI" id="CHEBI:37565"/>
    </ligand>
</feature>
<keyword evidence="10" id="KW-0169">Cobalamin biosynthesis</keyword>